<feature type="domain" description="U-box" evidence="1">
    <location>
        <begin position="41"/>
        <end position="90"/>
    </location>
</feature>
<dbReference type="InterPro" id="IPR013083">
    <property type="entry name" value="Znf_RING/FYVE/PHD"/>
</dbReference>
<dbReference type="InterPro" id="IPR052085">
    <property type="entry name" value="WD-SAM-U-box"/>
</dbReference>
<comment type="caution">
    <text evidence="2">The sequence shown here is derived from an EMBL/GenBank/DDBJ whole genome shotgun (WGS) entry which is preliminary data.</text>
</comment>
<dbReference type="Proteomes" id="UP001469553">
    <property type="component" value="Unassembled WGS sequence"/>
</dbReference>
<evidence type="ECO:0000259" key="1">
    <source>
        <dbReference type="PROSITE" id="PS51698"/>
    </source>
</evidence>
<dbReference type="PANTHER" id="PTHR46573:SF1">
    <property type="entry name" value="WD REPEAT, SAM AND U-BOX DOMAIN-CONTAINING PROTEIN 1"/>
    <property type="match status" value="1"/>
</dbReference>
<accession>A0ABV1A5B4</accession>
<sequence length="90" mass="10239">MSGGLEMVMKKLRLNHNGHLVRVAILGQVRTHAIGLFNLFDGYSYEQESIESWIRGKNKTSPMTNVPLKTTLVTPNRSLKRAITRWKSSQ</sequence>
<evidence type="ECO:0000313" key="3">
    <source>
        <dbReference type="Proteomes" id="UP001469553"/>
    </source>
</evidence>
<protein>
    <recommendedName>
        <fullName evidence="1">U-box domain-containing protein</fullName>
    </recommendedName>
</protein>
<reference evidence="2 3" key="1">
    <citation type="submission" date="2021-06" db="EMBL/GenBank/DDBJ databases">
        <authorList>
            <person name="Palmer J.M."/>
        </authorList>
    </citation>
    <scope>NUCLEOTIDE SEQUENCE [LARGE SCALE GENOMIC DNA]</scope>
    <source>
        <strain evidence="2 3">AS_MEX2019</strain>
        <tissue evidence="2">Muscle</tissue>
    </source>
</reference>
<dbReference type="PROSITE" id="PS51698">
    <property type="entry name" value="U_BOX"/>
    <property type="match status" value="1"/>
</dbReference>
<dbReference type="EMBL" id="JAHRIP010084776">
    <property type="protein sequence ID" value="MEQ2313585.1"/>
    <property type="molecule type" value="Genomic_DNA"/>
</dbReference>
<name>A0ABV1A5B4_9TELE</name>
<dbReference type="PANTHER" id="PTHR46573">
    <property type="entry name" value="WD REPEAT, SAM AND U-BOX DOMAIN-CONTAINING PROTEIN 1"/>
    <property type="match status" value="1"/>
</dbReference>
<dbReference type="Pfam" id="PF04564">
    <property type="entry name" value="U-box"/>
    <property type="match status" value="1"/>
</dbReference>
<dbReference type="Gene3D" id="3.30.40.10">
    <property type="entry name" value="Zinc/RING finger domain, C3HC4 (zinc finger)"/>
    <property type="match status" value="1"/>
</dbReference>
<evidence type="ECO:0000313" key="2">
    <source>
        <dbReference type="EMBL" id="MEQ2313585.1"/>
    </source>
</evidence>
<dbReference type="SUPFAM" id="SSF57850">
    <property type="entry name" value="RING/U-box"/>
    <property type="match status" value="1"/>
</dbReference>
<proteinExistence type="predicted"/>
<dbReference type="InterPro" id="IPR003613">
    <property type="entry name" value="Ubox_domain"/>
</dbReference>
<gene>
    <name evidence="2" type="ORF">AMECASPLE_003455</name>
</gene>
<organism evidence="2 3">
    <name type="scientific">Ameca splendens</name>
    <dbReference type="NCBI Taxonomy" id="208324"/>
    <lineage>
        <taxon>Eukaryota</taxon>
        <taxon>Metazoa</taxon>
        <taxon>Chordata</taxon>
        <taxon>Craniata</taxon>
        <taxon>Vertebrata</taxon>
        <taxon>Euteleostomi</taxon>
        <taxon>Actinopterygii</taxon>
        <taxon>Neopterygii</taxon>
        <taxon>Teleostei</taxon>
        <taxon>Neoteleostei</taxon>
        <taxon>Acanthomorphata</taxon>
        <taxon>Ovalentaria</taxon>
        <taxon>Atherinomorphae</taxon>
        <taxon>Cyprinodontiformes</taxon>
        <taxon>Goodeidae</taxon>
        <taxon>Ameca</taxon>
    </lineage>
</organism>
<dbReference type="SMART" id="SM00504">
    <property type="entry name" value="Ubox"/>
    <property type="match status" value="1"/>
</dbReference>
<keyword evidence="3" id="KW-1185">Reference proteome</keyword>